<dbReference type="Gene3D" id="1.20.120.1630">
    <property type="match status" value="1"/>
</dbReference>
<evidence type="ECO:0000256" key="1">
    <source>
        <dbReference type="SAM" id="MobiDB-lite"/>
    </source>
</evidence>
<dbReference type="EMBL" id="JAGPXC010000004">
    <property type="protein sequence ID" value="KAH6654042.1"/>
    <property type="molecule type" value="Genomic_DNA"/>
</dbReference>
<evidence type="ECO:0000313" key="3">
    <source>
        <dbReference type="Proteomes" id="UP000758603"/>
    </source>
</evidence>
<dbReference type="GO" id="GO:0016020">
    <property type="term" value="C:membrane"/>
    <property type="evidence" value="ECO:0007669"/>
    <property type="project" value="TreeGrafter"/>
</dbReference>
<feature type="compositionally biased region" description="Basic and acidic residues" evidence="1">
    <location>
        <begin position="1"/>
        <end position="18"/>
    </location>
</feature>
<dbReference type="GeneID" id="70126886"/>
<protein>
    <recommendedName>
        <fullName evidence="4">Steroid 5-alpha reductase C-terminal domain-containing protein</fullName>
    </recommendedName>
</protein>
<feature type="region of interest" description="Disordered" evidence="1">
    <location>
        <begin position="1"/>
        <end position="22"/>
    </location>
</feature>
<dbReference type="Proteomes" id="UP000758603">
    <property type="component" value="Unassembled WGS sequence"/>
</dbReference>
<dbReference type="AlphaFoldDB" id="A0A9P8UKQ3"/>
<sequence>MSGSQDKPKGKKQFDLIHRGRKQPSPLGTATFIGLRLLDIPWQYHLLHDGTAEHAISALRLPVIVSGAQQTAAALTTTGVAWLAPIGLPVPRLILLAMATGSTLKQIFWQTYLSQEEFPPGAAAAVSIYNTLVNTANTLLFVCASTSSWTSWGPRVTVLGAELPLSTVLGSVAYAAGITIETVAEYQRLKFKQNPKNEGKVCKVGLWSWARHINYFGYALWRGGYCMAAAGWIGGLAMGIWQGWDLSTRAAGVLDDYCTNKYGEQWAQFKRDVPYRIVPGLY</sequence>
<proteinExistence type="predicted"/>
<keyword evidence="3" id="KW-1185">Reference proteome</keyword>
<dbReference type="Pfam" id="PF06966">
    <property type="entry name" value="DUF1295"/>
    <property type="match status" value="1"/>
</dbReference>
<gene>
    <name evidence="2" type="ORF">BKA67DRAFT_518290</name>
</gene>
<dbReference type="PANTHER" id="PTHR32251:SF15">
    <property type="entry name" value="3-OXO-5-ALPHA-STEROID 4-DEHYDROGENASE (DUF1295)"/>
    <property type="match status" value="1"/>
</dbReference>
<evidence type="ECO:0008006" key="4">
    <source>
        <dbReference type="Google" id="ProtNLM"/>
    </source>
</evidence>
<evidence type="ECO:0000313" key="2">
    <source>
        <dbReference type="EMBL" id="KAH6654042.1"/>
    </source>
</evidence>
<organism evidence="2 3">
    <name type="scientific">Truncatella angustata</name>
    <dbReference type="NCBI Taxonomy" id="152316"/>
    <lineage>
        <taxon>Eukaryota</taxon>
        <taxon>Fungi</taxon>
        <taxon>Dikarya</taxon>
        <taxon>Ascomycota</taxon>
        <taxon>Pezizomycotina</taxon>
        <taxon>Sordariomycetes</taxon>
        <taxon>Xylariomycetidae</taxon>
        <taxon>Amphisphaeriales</taxon>
        <taxon>Sporocadaceae</taxon>
        <taxon>Truncatella</taxon>
    </lineage>
</organism>
<dbReference type="OrthoDB" id="67965at2759"/>
<reference evidence="2" key="1">
    <citation type="journal article" date="2021" name="Nat. Commun.">
        <title>Genetic determinants of endophytism in the Arabidopsis root mycobiome.</title>
        <authorList>
            <person name="Mesny F."/>
            <person name="Miyauchi S."/>
            <person name="Thiergart T."/>
            <person name="Pickel B."/>
            <person name="Atanasova L."/>
            <person name="Karlsson M."/>
            <person name="Huettel B."/>
            <person name="Barry K.W."/>
            <person name="Haridas S."/>
            <person name="Chen C."/>
            <person name="Bauer D."/>
            <person name="Andreopoulos W."/>
            <person name="Pangilinan J."/>
            <person name="LaButti K."/>
            <person name="Riley R."/>
            <person name="Lipzen A."/>
            <person name="Clum A."/>
            <person name="Drula E."/>
            <person name="Henrissat B."/>
            <person name="Kohler A."/>
            <person name="Grigoriev I.V."/>
            <person name="Martin F.M."/>
            <person name="Hacquard S."/>
        </authorList>
    </citation>
    <scope>NUCLEOTIDE SEQUENCE</scope>
    <source>
        <strain evidence="2">MPI-SDFR-AT-0073</strain>
    </source>
</reference>
<comment type="caution">
    <text evidence="2">The sequence shown here is derived from an EMBL/GenBank/DDBJ whole genome shotgun (WGS) entry which is preliminary data.</text>
</comment>
<dbReference type="PANTHER" id="PTHR32251">
    <property type="entry name" value="3-OXO-5-ALPHA-STEROID 4-DEHYDROGENASE"/>
    <property type="match status" value="1"/>
</dbReference>
<name>A0A9P8UKQ3_9PEZI</name>
<accession>A0A9P8UKQ3</accession>
<dbReference type="InterPro" id="IPR010721">
    <property type="entry name" value="UstE-like"/>
</dbReference>
<dbReference type="RefSeq" id="XP_045958312.1">
    <property type="nucleotide sequence ID" value="XM_046097994.1"/>
</dbReference>